<sequence>MPSLSTVVSSLVRDAAAGATAGERVAALDRSDLEDRLSDPPESFVEESEIDAFLRERFPPPEEPPIDHLTKALHPAVRDRYLESWQPGETAIRPYEVFLHPADVGEDGQRRFEGLERLPGLDPADLPLERRGDLPFLTPEAVGRIRDAAANAIGTRRRDAIRTVAESGIPEPVVEDVEMDVKLAIDEDLDARAIDARAATGVESQAVCSLSARMHFR</sequence>
<evidence type="ECO:0000313" key="2">
    <source>
        <dbReference type="Proteomes" id="UP001596296"/>
    </source>
</evidence>
<name>A0ABD5UTR0_9EURY</name>
<organism evidence="1 2">
    <name type="scientific">Halopenitus salinus</name>
    <dbReference type="NCBI Taxonomy" id="1198295"/>
    <lineage>
        <taxon>Archaea</taxon>
        <taxon>Methanobacteriati</taxon>
        <taxon>Methanobacteriota</taxon>
        <taxon>Stenosarchaea group</taxon>
        <taxon>Halobacteria</taxon>
        <taxon>Halobacteriales</taxon>
        <taxon>Haloferacaceae</taxon>
        <taxon>Halopenitus</taxon>
    </lineage>
</organism>
<gene>
    <name evidence="1" type="ORF">ACFQE9_04390</name>
</gene>
<dbReference type="Proteomes" id="UP001596296">
    <property type="component" value="Unassembled WGS sequence"/>
</dbReference>
<keyword evidence="2" id="KW-1185">Reference proteome</keyword>
<evidence type="ECO:0000313" key="1">
    <source>
        <dbReference type="EMBL" id="MFC6891855.1"/>
    </source>
</evidence>
<reference evidence="1 2" key="1">
    <citation type="journal article" date="2019" name="Int. J. Syst. Evol. Microbiol.">
        <title>The Global Catalogue of Microorganisms (GCM) 10K type strain sequencing project: providing services to taxonomists for standard genome sequencing and annotation.</title>
        <authorList>
            <consortium name="The Broad Institute Genomics Platform"/>
            <consortium name="The Broad Institute Genome Sequencing Center for Infectious Disease"/>
            <person name="Wu L."/>
            <person name="Ma J."/>
        </authorList>
    </citation>
    <scope>NUCLEOTIDE SEQUENCE [LARGE SCALE GENOMIC DNA]</scope>
    <source>
        <strain evidence="1 2">SKJ47</strain>
    </source>
</reference>
<proteinExistence type="predicted"/>
<dbReference type="EMBL" id="JBHSXL010000003">
    <property type="protein sequence ID" value="MFC6891855.1"/>
    <property type="molecule type" value="Genomic_DNA"/>
</dbReference>
<comment type="caution">
    <text evidence="1">The sequence shown here is derived from an EMBL/GenBank/DDBJ whole genome shotgun (WGS) entry which is preliminary data.</text>
</comment>
<dbReference type="AlphaFoldDB" id="A0ABD5UTR0"/>
<dbReference type="RefSeq" id="WP_379740886.1">
    <property type="nucleotide sequence ID" value="NZ_JBHSVN010000001.1"/>
</dbReference>
<accession>A0ABD5UTR0</accession>
<protein>
    <submittedName>
        <fullName evidence="1">Uncharacterized protein</fullName>
    </submittedName>
</protein>